<organism evidence="2 3">
    <name type="scientific">Antrihabitans cavernicola</name>
    <dbReference type="NCBI Taxonomy" id="2495913"/>
    <lineage>
        <taxon>Bacteria</taxon>
        <taxon>Bacillati</taxon>
        <taxon>Actinomycetota</taxon>
        <taxon>Actinomycetes</taxon>
        <taxon>Mycobacteriales</taxon>
        <taxon>Nocardiaceae</taxon>
        <taxon>Antrihabitans</taxon>
    </lineage>
</organism>
<reference evidence="2 3" key="1">
    <citation type="submission" date="2019-07" db="EMBL/GenBank/DDBJ databases">
        <title>Rhodococcus cavernicolus sp. nov., isolated from a cave.</title>
        <authorList>
            <person name="Lee S.D."/>
        </authorList>
    </citation>
    <scope>NUCLEOTIDE SEQUENCE [LARGE SCALE GENOMIC DNA]</scope>
    <source>
        <strain evidence="2 3">C1-24</strain>
    </source>
</reference>
<protein>
    <recommendedName>
        <fullName evidence="4">DUF3093 domain-containing protein</fullName>
    </recommendedName>
</protein>
<dbReference type="OrthoDB" id="4773470at2"/>
<gene>
    <name evidence="2" type="ORF">FOY51_15445</name>
</gene>
<keyword evidence="1" id="KW-1133">Transmembrane helix</keyword>
<dbReference type="RefSeq" id="WP_149431119.1">
    <property type="nucleotide sequence ID" value="NZ_VLNY01000006.1"/>
</dbReference>
<dbReference type="Proteomes" id="UP000322244">
    <property type="component" value="Unassembled WGS sequence"/>
</dbReference>
<proteinExistence type="predicted"/>
<keyword evidence="1" id="KW-0812">Transmembrane</keyword>
<feature type="transmembrane region" description="Helical" evidence="1">
    <location>
        <begin position="12"/>
        <end position="31"/>
    </location>
</feature>
<evidence type="ECO:0000313" key="2">
    <source>
        <dbReference type="EMBL" id="KAA0022359.1"/>
    </source>
</evidence>
<keyword evidence="1" id="KW-0472">Membrane</keyword>
<dbReference type="AlphaFoldDB" id="A0A5A7SAM6"/>
<feature type="transmembrane region" description="Helical" evidence="1">
    <location>
        <begin position="37"/>
        <end position="55"/>
    </location>
</feature>
<keyword evidence="3" id="KW-1185">Reference proteome</keyword>
<comment type="caution">
    <text evidence="2">The sequence shown here is derived from an EMBL/GenBank/DDBJ whole genome shotgun (WGS) entry which is preliminary data.</text>
</comment>
<name>A0A5A7SAM6_9NOCA</name>
<evidence type="ECO:0000256" key="1">
    <source>
        <dbReference type="SAM" id="Phobius"/>
    </source>
</evidence>
<evidence type="ECO:0008006" key="4">
    <source>
        <dbReference type="Google" id="ProtNLM"/>
    </source>
</evidence>
<sequence length="161" mass="17736">MTDTLFAESGARWRTIAYGPLFCLAVAFYEIVAGGGVHWVALAIAAVIMATVVWVQVLGGRRYVSVELTPTTLRNGPEELDLADIDHVFPERDKDSWDDELWEVARAMGELSDVPRGRTGIGLRLRSGVLLRTWAKNDKGLRAALLTARPDLADESESEPK</sequence>
<accession>A0A5A7SAM6</accession>
<dbReference type="EMBL" id="VLNY01000006">
    <property type="protein sequence ID" value="KAA0022359.1"/>
    <property type="molecule type" value="Genomic_DNA"/>
</dbReference>
<evidence type="ECO:0000313" key="3">
    <source>
        <dbReference type="Proteomes" id="UP000322244"/>
    </source>
</evidence>